<feature type="region of interest" description="Disordered" evidence="1">
    <location>
        <begin position="68"/>
        <end position="112"/>
    </location>
</feature>
<dbReference type="EMBL" id="VXIS01000256">
    <property type="protein sequence ID" value="KAA8895581.1"/>
    <property type="molecule type" value="Genomic_DNA"/>
</dbReference>
<proteinExistence type="predicted"/>
<name>A0A5J5EK39_9PEZI</name>
<accession>A0A5J5EK39</accession>
<evidence type="ECO:0000256" key="1">
    <source>
        <dbReference type="SAM" id="MobiDB-lite"/>
    </source>
</evidence>
<comment type="caution">
    <text evidence="2">The sequence shown here is derived from an EMBL/GenBank/DDBJ whole genome shotgun (WGS) entry which is preliminary data.</text>
</comment>
<evidence type="ECO:0000313" key="2">
    <source>
        <dbReference type="EMBL" id="KAA8895581.1"/>
    </source>
</evidence>
<keyword evidence="3" id="KW-1185">Reference proteome</keyword>
<sequence length="229" mass="25386">MKHPSEHHSDEPGQAFRHHKIMVDAYKRAFGERAGEPHGTPQWYEGLVVIDLVKVACVEVPYGPIDWCKTPEHEPGSSNGLADGDPERERMRGRAGVDVAPAPQPQGGPGSMRRIVEGWFTTKCTTTLVKIAELKGTACGNQHSAGGNGEDTFITTTQEWRPCRRNIRNCRTIVRQKPFHTEMFVQCIWGDMYEDFDEMNEMDGLTFMSLDTLTCSSGNGTTCPTPCAG</sequence>
<dbReference type="AlphaFoldDB" id="A0A5J5EK39"/>
<organism evidence="2 3">
    <name type="scientific">Sphaerosporella brunnea</name>
    <dbReference type="NCBI Taxonomy" id="1250544"/>
    <lineage>
        <taxon>Eukaryota</taxon>
        <taxon>Fungi</taxon>
        <taxon>Dikarya</taxon>
        <taxon>Ascomycota</taxon>
        <taxon>Pezizomycotina</taxon>
        <taxon>Pezizomycetes</taxon>
        <taxon>Pezizales</taxon>
        <taxon>Pyronemataceae</taxon>
        <taxon>Sphaerosporella</taxon>
    </lineage>
</organism>
<reference evidence="2 3" key="1">
    <citation type="submission" date="2019-09" db="EMBL/GenBank/DDBJ databases">
        <title>Draft genome of the ectomycorrhizal ascomycete Sphaerosporella brunnea.</title>
        <authorList>
            <consortium name="DOE Joint Genome Institute"/>
            <person name="Benucci G.M."/>
            <person name="Marozzi G."/>
            <person name="Antonielli L."/>
            <person name="Sanchez S."/>
            <person name="Marco P."/>
            <person name="Wang X."/>
            <person name="Falini L.B."/>
            <person name="Barry K."/>
            <person name="Haridas S."/>
            <person name="Lipzen A."/>
            <person name="Labutti K."/>
            <person name="Grigoriev I.V."/>
            <person name="Murat C."/>
            <person name="Martin F."/>
            <person name="Albertini E."/>
            <person name="Donnini D."/>
            <person name="Bonito G."/>
        </authorList>
    </citation>
    <scope>NUCLEOTIDE SEQUENCE [LARGE SCALE GENOMIC DNA]</scope>
    <source>
        <strain evidence="2 3">Sb_GMNB300</strain>
    </source>
</reference>
<dbReference type="Proteomes" id="UP000326924">
    <property type="component" value="Unassembled WGS sequence"/>
</dbReference>
<protein>
    <submittedName>
        <fullName evidence="2">Uncharacterized protein</fullName>
    </submittedName>
</protein>
<dbReference type="InParanoid" id="A0A5J5EK39"/>
<evidence type="ECO:0000313" key="3">
    <source>
        <dbReference type="Proteomes" id="UP000326924"/>
    </source>
</evidence>
<gene>
    <name evidence="2" type="ORF">FN846DRAFT_911613</name>
</gene>